<feature type="domain" description="Ion transport" evidence="14">
    <location>
        <begin position="128"/>
        <end position="182"/>
    </location>
</feature>
<evidence type="ECO:0000313" key="16">
    <source>
        <dbReference type="Proteomes" id="UP000053825"/>
    </source>
</evidence>
<keyword evidence="5 13" id="KW-0812">Transmembrane</keyword>
<keyword evidence="9" id="KW-0406">Ion transport</keyword>
<dbReference type="InterPro" id="IPR027359">
    <property type="entry name" value="Volt_channel_dom_sf"/>
</dbReference>
<keyword evidence="7" id="KW-0851">Voltage-gated channel</keyword>
<feature type="transmembrane region" description="Helical" evidence="13">
    <location>
        <begin position="129"/>
        <end position="147"/>
    </location>
</feature>
<keyword evidence="3" id="KW-0109">Calcium transport</keyword>
<dbReference type="GO" id="GO:0008331">
    <property type="term" value="F:high voltage-gated calcium channel activity"/>
    <property type="evidence" value="ECO:0007669"/>
    <property type="project" value="TreeGrafter"/>
</dbReference>
<evidence type="ECO:0000256" key="6">
    <source>
        <dbReference type="ARBA" id="ARBA00022837"/>
    </source>
</evidence>
<keyword evidence="2" id="KW-0813">Transport</keyword>
<dbReference type="EMBL" id="KQ414619">
    <property type="protein sequence ID" value="KOC67780.1"/>
    <property type="molecule type" value="Genomic_DNA"/>
</dbReference>
<dbReference type="STRING" id="597456.A0A0L7RA98"/>
<evidence type="ECO:0000313" key="15">
    <source>
        <dbReference type="EMBL" id="KOC67780.1"/>
    </source>
</evidence>
<keyword evidence="11" id="KW-0407">Ion channel</keyword>
<proteinExistence type="predicted"/>
<evidence type="ECO:0000256" key="9">
    <source>
        <dbReference type="ARBA" id="ARBA00023065"/>
    </source>
</evidence>
<feature type="region of interest" description="Disordered" evidence="12">
    <location>
        <begin position="51"/>
        <end position="81"/>
    </location>
</feature>
<evidence type="ECO:0000256" key="5">
    <source>
        <dbReference type="ARBA" id="ARBA00022692"/>
    </source>
</evidence>
<dbReference type="Gene3D" id="1.20.120.350">
    <property type="entry name" value="Voltage-gated potassium channels. Chain C"/>
    <property type="match status" value="1"/>
</dbReference>
<feature type="region of interest" description="Disordered" evidence="12">
    <location>
        <begin position="1"/>
        <end position="31"/>
    </location>
</feature>
<keyword evidence="16" id="KW-1185">Reference proteome</keyword>
<dbReference type="GO" id="GO:0098703">
    <property type="term" value="P:calcium ion import across plasma membrane"/>
    <property type="evidence" value="ECO:0007669"/>
    <property type="project" value="TreeGrafter"/>
</dbReference>
<keyword evidence="6" id="KW-0106">Calcium</keyword>
<dbReference type="PANTHER" id="PTHR45628">
    <property type="entry name" value="VOLTAGE-DEPENDENT CALCIUM CHANNEL TYPE A SUBUNIT ALPHA-1"/>
    <property type="match status" value="1"/>
</dbReference>
<comment type="subcellular location">
    <subcellularLocation>
        <location evidence="1">Membrane</location>
        <topology evidence="1">Multi-pass membrane protein</topology>
    </subcellularLocation>
</comment>
<evidence type="ECO:0000256" key="12">
    <source>
        <dbReference type="SAM" id="MobiDB-lite"/>
    </source>
</evidence>
<dbReference type="PANTHER" id="PTHR45628:SF22">
    <property type="entry name" value="VOLTAGE-DEPENDENT T-TYPE CALCIUM CHANNEL SUBUNIT ALPHA"/>
    <property type="match status" value="1"/>
</dbReference>
<organism evidence="15 16">
    <name type="scientific">Habropoda laboriosa</name>
    <dbReference type="NCBI Taxonomy" id="597456"/>
    <lineage>
        <taxon>Eukaryota</taxon>
        <taxon>Metazoa</taxon>
        <taxon>Ecdysozoa</taxon>
        <taxon>Arthropoda</taxon>
        <taxon>Hexapoda</taxon>
        <taxon>Insecta</taxon>
        <taxon>Pterygota</taxon>
        <taxon>Neoptera</taxon>
        <taxon>Endopterygota</taxon>
        <taxon>Hymenoptera</taxon>
        <taxon>Apocrita</taxon>
        <taxon>Aculeata</taxon>
        <taxon>Apoidea</taxon>
        <taxon>Anthophila</taxon>
        <taxon>Apidae</taxon>
        <taxon>Habropoda</taxon>
    </lineage>
</organism>
<keyword evidence="10 13" id="KW-0472">Membrane</keyword>
<dbReference type="OrthoDB" id="416585at2759"/>
<evidence type="ECO:0000256" key="7">
    <source>
        <dbReference type="ARBA" id="ARBA00022882"/>
    </source>
</evidence>
<dbReference type="Proteomes" id="UP000053825">
    <property type="component" value="Unassembled WGS sequence"/>
</dbReference>
<gene>
    <name evidence="15" type="ORF">WH47_11181</name>
</gene>
<feature type="transmembrane region" description="Helical" evidence="13">
    <location>
        <begin position="159"/>
        <end position="179"/>
    </location>
</feature>
<feature type="compositionally biased region" description="Polar residues" evidence="12">
    <location>
        <begin position="13"/>
        <end position="24"/>
    </location>
</feature>
<evidence type="ECO:0000256" key="10">
    <source>
        <dbReference type="ARBA" id="ARBA00023136"/>
    </source>
</evidence>
<name>A0A0L7RA98_9HYME</name>
<evidence type="ECO:0000256" key="2">
    <source>
        <dbReference type="ARBA" id="ARBA00022448"/>
    </source>
</evidence>
<accession>A0A0L7RA98</accession>
<dbReference type="InterPro" id="IPR005821">
    <property type="entry name" value="Ion_trans_dom"/>
</dbReference>
<keyword evidence="8 13" id="KW-1133">Transmembrane helix</keyword>
<sequence>MRWISDLSRRNSLRGNESIQSPTRKTLPLDEVPMQCSTARTINNLSMEAGPLPRIKQLPDQDDDNPRTDEQTPSLNGHGSASSIERIKKIFMFFEPKGCLKERDDYSLYIFPPNNRFRVLCRWLVDQKWFDNMVLFFIGLNCITLAMERPNIPPDSGERLFLSTANYIFTGVFAIEMFIKVTNFKATTIRKN</sequence>
<evidence type="ECO:0000256" key="13">
    <source>
        <dbReference type="SAM" id="Phobius"/>
    </source>
</evidence>
<reference evidence="15 16" key="1">
    <citation type="submission" date="2015-07" db="EMBL/GenBank/DDBJ databases">
        <title>The genome of Habropoda laboriosa.</title>
        <authorList>
            <person name="Pan H."/>
            <person name="Kapheim K."/>
        </authorList>
    </citation>
    <scope>NUCLEOTIDE SEQUENCE [LARGE SCALE GENOMIC DNA]</scope>
    <source>
        <strain evidence="15">0110345459</strain>
    </source>
</reference>
<protein>
    <submittedName>
        <fullName evidence="15">Voltage-dependent T-type calcium channel subunit alpha-1G</fullName>
    </submittedName>
</protein>
<evidence type="ECO:0000256" key="11">
    <source>
        <dbReference type="ARBA" id="ARBA00023303"/>
    </source>
</evidence>
<evidence type="ECO:0000259" key="14">
    <source>
        <dbReference type="Pfam" id="PF00520"/>
    </source>
</evidence>
<evidence type="ECO:0000256" key="1">
    <source>
        <dbReference type="ARBA" id="ARBA00004141"/>
    </source>
</evidence>
<evidence type="ECO:0000256" key="3">
    <source>
        <dbReference type="ARBA" id="ARBA00022568"/>
    </source>
</evidence>
<dbReference type="InterPro" id="IPR050599">
    <property type="entry name" value="VDCC_alpha-1_subunit"/>
</dbReference>
<feature type="compositionally biased region" description="Polar residues" evidence="12">
    <location>
        <begin position="71"/>
        <end position="81"/>
    </location>
</feature>
<evidence type="ECO:0000256" key="4">
    <source>
        <dbReference type="ARBA" id="ARBA00022673"/>
    </source>
</evidence>
<evidence type="ECO:0000256" key="8">
    <source>
        <dbReference type="ARBA" id="ARBA00022989"/>
    </source>
</evidence>
<dbReference type="GO" id="GO:0005891">
    <property type="term" value="C:voltage-gated calcium channel complex"/>
    <property type="evidence" value="ECO:0007669"/>
    <property type="project" value="TreeGrafter"/>
</dbReference>
<keyword evidence="4" id="KW-0107">Calcium channel</keyword>
<dbReference type="AlphaFoldDB" id="A0A0L7RA98"/>
<dbReference type="SUPFAM" id="SSF81324">
    <property type="entry name" value="Voltage-gated potassium channels"/>
    <property type="match status" value="1"/>
</dbReference>
<dbReference type="Pfam" id="PF00520">
    <property type="entry name" value="Ion_trans"/>
    <property type="match status" value="1"/>
</dbReference>